<protein>
    <recommendedName>
        <fullName evidence="8">SUN domain-containing protein</fullName>
    </recommendedName>
</protein>
<reference evidence="9" key="1">
    <citation type="submission" date="2022-03" db="EMBL/GenBank/DDBJ databases">
        <authorList>
            <person name="Martin C."/>
        </authorList>
    </citation>
    <scope>NUCLEOTIDE SEQUENCE</scope>
</reference>
<feature type="transmembrane region" description="Helical" evidence="7">
    <location>
        <begin position="599"/>
        <end position="618"/>
    </location>
</feature>
<keyword evidence="10" id="KW-1185">Reference proteome</keyword>
<feature type="transmembrane region" description="Helical" evidence="7">
    <location>
        <begin position="806"/>
        <end position="826"/>
    </location>
</feature>
<keyword evidence="5 7" id="KW-0472">Membrane</keyword>
<organism evidence="9 10">
    <name type="scientific">Owenia fusiformis</name>
    <name type="common">Polychaete worm</name>
    <dbReference type="NCBI Taxonomy" id="6347"/>
    <lineage>
        <taxon>Eukaryota</taxon>
        <taxon>Metazoa</taxon>
        <taxon>Spiralia</taxon>
        <taxon>Lophotrochozoa</taxon>
        <taxon>Annelida</taxon>
        <taxon>Polychaeta</taxon>
        <taxon>Sedentaria</taxon>
        <taxon>Canalipalpata</taxon>
        <taxon>Sabellida</taxon>
        <taxon>Oweniida</taxon>
        <taxon>Oweniidae</taxon>
        <taxon>Owenia</taxon>
    </lineage>
</organism>
<feature type="compositionally biased region" description="Basic residues" evidence="6">
    <location>
        <begin position="244"/>
        <end position="254"/>
    </location>
</feature>
<sequence length="1323" mass="140191">MTTLNSIYSGQGRTPINQSESSAESGYGEFSSDSQEDEFLAPLPVATPSNSRQARRRLQLQGAATAPAKQQRRRRTIATTSNTTSSQNTSITSQSDNTIRESQQRFNQLTQGEEIQVENVQTQETLTQTPTKDGNILGRVLESVGIRSATRKLYTPSANIQELLADSDFDSRPKTDYTYSSSVSYRRLTPPSSDYLSPNMSRRGLRSSRGETISSSSIISISRTDSDIAASLSRDVTSSTTRSSSRHTRSRSRGRTTESDSLSRTEKNNTPTTRRTSSRNLSYIDSVDYDQRSAYSSQSRTSKAVTSDTSLSNLYGLDNTDGEFSDTESSTYRGSSSSRSTSQSSRSNYGVSWWRRVWLFMVTIVTTVTMTTGNIVSGAILGVAHGAKYITGTLGSSTSTIGGTFSGFRSGVSLIGNGIEWFVTNGLISIGNVLSYVGIGIVSLVSSVVSAIATVLHTVTFGGVSGVKNGILTIGNGFSNIATKMFTSGSTFVSKVCTAWGECCSYVVYGAIDFISWVFRSVGYGLTYLVYGAAGLVSSVFRSVGNGLSYLVLGGAAGMKSGVEATGTGLRSGVGSIAGAIGTTSSSLVSTTYNILKTILEYIFTGIFLILYSIFALIRKMFQYVVYIFTQGCHSVGLFADYTVETSKSAVSTVTSVTSEGAKLVAESATHAAGSVTSGAQNMATLAADTVHSGTESVIQSAASAGGAITTGAAAVTGTASSAAKSVRKRTKTAAGAVKSGAKSAIGVAESGAIGALGVVSTSSSGLAGGIQSIVRRIGTWFYKVITTVTTWDVWLLYRSRERRRGCCLCLLPLLLLIPLLGGAYYSTNSEESWLAGGILDSISTSEQTDKSQDSITITPPVIPVGAQGVDAKLLDAKLSQITVNLNQRIEQIIAARSSEQPKGLSAIEIEALVKEIVRTEWSVLAGGLAAGMASEEKKAAETQGAAFAGQDAKIAALQSELQGVIGKAEGLSAELAAAVAAMKIQGEEDRTTNSGNILKLEASLAGLKADIARLQAEQATQGALLAAVKDCCKNETFLGATVKDHIAAYLAGMMGGAAAGSGTGGSGSSSSAFTSWLHSNFVSKDDVDKRLAALAAMVTERVIERQNAEKAGGAVYVSTHNNNTSLTQNDVKLIIAEALAIYGADRTGMVDYALESAGGSILSTRCSETYQRRTAQISMFGIPLWYNSNSPRTVIQPDVHPGQCWAFKGDKGYLVIQLSGVIKPSSFSLEHIPKSLSPNGHIDSAPQNFTVWGLKHEKDIDGLLLGNYTYDDNGPSLQNFPVEVQDPDGYLFVELKIESNWGNEEYTCIYRFRVHGDLESWY</sequence>
<name>A0A8S4PIM7_OWEFU</name>
<feature type="compositionally biased region" description="Polar residues" evidence="6">
    <location>
        <begin position="177"/>
        <end position="200"/>
    </location>
</feature>
<dbReference type="PANTHER" id="PTHR12911">
    <property type="entry name" value="SAD1/UNC-84-LIKE PROTEIN-RELATED"/>
    <property type="match status" value="1"/>
</dbReference>
<comment type="subcellular location">
    <subcellularLocation>
        <location evidence="1">Membrane</location>
    </subcellularLocation>
</comment>
<dbReference type="PROSITE" id="PS51469">
    <property type="entry name" value="SUN"/>
    <property type="match status" value="1"/>
</dbReference>
<feature type="compositionally biased region" description="Low complexity" evidence="6">
    <location>
        <begin position="268"/>
        <end position="282"/>
    </location>
</feature>
<dbReference type="OrthoDB" id="342281at2759"/>
<keyword evidence="3 7" id="KW-1133">Transmembrane helix</keyword>
<feature type="compositionally biased region" description="Low complexity" evidence="6">
    <location>
        <begin position="327"/>
        <end position="346"/>
    </location>
</feature>
<gene>
    <name evidence="9" type="ORF">OFUS_LOCUS18892</name>
</gene>
<evidence type="ECO:0000256" key="7">
    <source>
        <dbReference type="SAM" id="Phobius"/>
    </source>
</evidence>
<dbReference type="FunFam" id="2.60.120.260:FF:000009">
    <property type="entry name" value="SUN domain-containing protein 1 isoform X1"/>
    <property type="match status" value="1"/>
</dbReference>
<dbReference type="PANTHER" id="PTHR12911:SF8">
    <property type="entry name" value="KLAROID PROTEIN-RELATED"/>
    <property type="match status" value="1"/>
</dbReference>
<evidence type="ECO:0000256" key="4">
    <source>
        <dbReference type="ARBA" id="ARBA00023054"/>
    </source>
</evidence>
<dbReference type="InterPro" id="IPR012919">
    <property type="entry name" value="SUN_dom"/>
</dbReference>
<dbReference type="Proteomes" id="UP000749559">
    <property type="component" value="Unassembled WGS sequence"/>
</dbReference>
<dbReference type="GO" id="GO:0043495">
    <property type="term" value="F:protein-membrane adaptor activity"/>
    <property type="evidence" value="ECO:0007669"/>
    <property type="project" value="TreeGrafter"/>
</dbReference>
<dbReference type="Gene3D" id="2.60.120.260">
    <property type="entry name" value="Galactose-binding domain-like"/>
    <property type="match status" value="1"/>
</dbReference>
<feature type="compositionally biased region" description="Low complexity" evidence="6">
    <location>
        <begin position="77"/>
        <end position="97"/>
    </location>
</feature>
<dbReference type="EMBL" id="CAIIXF020000009">
    <property type="protein sequence ID" value="CAH1794130.1"/>
    <property type="molecule type" value="Genomic_DNA"/>
</dbReference>
<dbReference type="InterPro" id="IPR045119">
    <property type="entry name" value="SUN1-5"/>
</dbReference>
<keyword evidence="4" id="KW-0175">Coiled coil</keyword>
<evidence type="ECO:0000256" key="2">
    <source>
        <dbReference type="ARBA" id="ARBA00022692"/>
    </source>
</evidence>
<evidence type="ECO:0000256" key="3">
    <source>
        <dbReference type="ARBA" id="ARBA00022989"/>
    </source>
</evidence>
<evidence type="ECO:0000313" key="10">
    <source>
        <dbReference type="Proteomes" id="UP000749559"/>
    </source>
</evidence>
<evidence type="ECO:0000259" key="8">
    <source>
        <dbReference type="PROSITE" id="PS51469"/>
    </source>
</evidence>
<feature type="compositionally biased region" description="Low complexity" evidence="6">
    <location>
        <begin position="231"/>
        <end position="243"/>
    </location>
</feature>
<evidence type="ECO:0000256" key="5">
    <source>
        <dbReference type="ARBA" id="ARBA00023136"/>
    </source>
</evidence>
<comment type="caution">
    <text evidence="9">The sequence shown here is derived from an EMBL/GenBank/DDBJ whole genome shotgun (WGS) entry which is preliminary data.</text>
</comment>
<accession>A0A8S4PIM7</accession>
<feature type="region of interest" description="Disordered" evidence="6">
    <location>
        <begin position="1"/>
        <end position="99"/>
    </location>
</feature>
<proteinExistence type="predicted"/>
<feature type="region of interest" description="Disordered" evidence="6">
    <location>
        <begin position="169"/>
        <end position="214"/>
    </location>
</feature>
<feature type="compositionally biased region" description="Polar residues" evidence="6">
    <location>
        <begin position="1"/>
        <end position="24"/>
    </location>
</feature>
<evidence type="ECO:0000256" key="6">
    <source>
        <dbReference type="SAM" id="MobiDB-lite"/>
    </source>
</evidence>
<dbReference type="Pfam" id="PF07738">
    <property type="entry name" value="Sad1_UNC"/>
    <property type="match status" value="1"/>
</dbReference>
<dbReference type="GO" id="GO:0034993">
    <property type="term" value="C:meiotic nuclear membrane microtubule tethering complex"/>
    <property type="evidence" value="ECO:0007669"/>
    <property type="project" value="TreeGrafter"/>
</dbReference>
<feature type="domain" description="SUN" evidence="8">
    <location>
        <begin position="1159"/>
        <end position="1320"/>
    </location>
</feature>
<evidence type="ECO:0000256" key="1">
    <source>
        <dbReference type="ARBA" id="ARBA00004370"/>
    </source>
</evidence>
<feature type="compositionally biased region" description="Basic and acidic residues" evidence="6">
    <location>
        <begin position="255"/>
        <end position="267"/>
    </location>
</feature>
<feature type="region of interest" description="Disordered" evidence="6">
    <location>
        <begin position="231"/>
        <end position="283"/>
    </location>
</feature>
<keyword evidence="2 7" id="KW-0812">Transmembrane</keyword>
<feature type="region of interest" description="Disordered" evidence="6">
    <location>
        <begin position="317"/>
        <end position="346"/>
    </location>
</feature>
<evidence type="ECO:0000313" key="9">
    <source>
        <dbReference type="EMBL" id="CAH1794130.1"/>
    </source>
</evidence>